<dbReference type="Ensembl" id="ENSPTXT00000025068.1">
    <property type="protein sequence ID" value="ENSPTXP00000024318.1"/>
    <property type="gene ID" value="ENSPTXG00000016902.1"/>
</dbReference>
<feature type="region of interest" description="Disordered" evidence="8">
    <location>
        <begin position="109"/>
        <end position="136"/>
    </location>
</feature>
<protein>
    <recommendedName>
        <fullName evidence="3">RING-type E3 ubiquitin transferase</fullName>
        <ecNumber evidence="3">2.3.2.27</ecNumber>
    </recommendedName>
</protein>
<evidence type="ECO:0000313" key="9">
    <source>
        <dbReference type="Ensembl" id="ENSPTXP00000024318.1"/>
    </source>
</evidence>
<dbReference type="PANTHER" id="PTHR23328">
    <property type="entry name" value="RING-TYPE DOMAIN-CONTAINING PROTEIN"/>
    <property type="match status" value="1"/>
</dbReference>
<dbReference type="GO" id="GO:0061630">
    <property type="term" value="F:ubiquitin protein ligase activity"/>
    <property type="evidence" value="ECO:0007669"/>
    <property type="project" value="UniProtKB-EC"/>
</dbReference>
<feature type="compositionally biased region" description="Basic and acidic residues" evidence="8">
    <location>
        <begin position="115"/>
        <end position="131"/>
    </location>
</feature>
<feature type="region of interest" description="Disordered" evidence="8">
    <location>
        <begin position="41"/>
        <end position="89"/>
    </location>
</feature>
<keyword evidence="7" id="KW-0539">Nucleus</keyword>
<comment type="subcellular location">
    <subcellularLocation>
        <location evidence="2">Nucleus</location>
    </subcellularLocation>
</comment>
<feature type="region of interest" description="Disordered" evidence="8">
    <location>
        <begin position="544"/>
        <end position="609"/>
    </location>
</feature>
<dbReference type="InterPro" id="IPR051657">
    <property type="entry name" value="RNF168/RNF169_E3_ubiq-ligase"/>
</dbReference>
<evidence type="ECO:0000256" key="5">
    <source>
        <dbReference type="ARBA" id="ARBA00022763"/>
    </source>
</evidence>
<keyword evidence="6" id="KW-0833">Ubl conjugation pathway</keyword>
<proteinExistence type="predicted"/>
<evidence type="ECO:0000256" key="8">
    <source>
        <dbReference type="SAM" id="MobiDB-lite"/>
    </source>
</evidence>
<evidence type="ECO:0000313" key="10">
    <source>
        <dbReference type="Proteomes" id="UP000472273"/>
    </source>
</evidence>
<reference evidence="9" key="1">
    <citation type="submission" date="2025-08" db="UniProtKB">
        <authorList>
            <consortium name="Ensembl"/>
        </authorList>
    </citation>
    <scope>IDENTIFICATION</scope>
</reference>
<sequence length="650" mass="72498">MRVNSPQTWRRLRRKRRNSRVQCLMHRCTEGRGEERRAVEIYGPVLGTEEPGLEVADEEEEEQPGPVPDAEGKGEESSGNLWRRERGSLGRPSERRAVEIYGLVFRTGAPRKNGTGREREGGGEREREKVGAEPGPSVSLQMRVNKIEYPAFLTFPKIFPSSGRGGTSHGALVGRCACHMCTLIFLRLTHQFPECLSDSENEEPFQCRPVYRSAFVSKGSAYSVALLAGNFSSKVERSQSCNDTLGNRSKSRQRSAPVRTKVNPSTGASVSLVGVLSSTQNNRCLSAPDLTAEKRLASHQAPASFPAPPRQERSISPESNDSISEELNHFKPIVCSPCTPPKQLPDGRVLSPLIIKSTPRNLTRSLQKPTTYEASPRILKKWEQILQERQVKKMLSKATLTTSVPEPGEDFPVPNLNIPINCPLNTSGDVSLADPLLPRSLAKPDSSVNDRRASEATELTPRVLPLRPAEKPPDSRVSELPEMKSVPRPAGSCLRFDAKTIARKVVRVNAASENGTLGNPAERKPRRYWDESGLRRLSNGLRLERGLGEETPSLRRGQKRPCKTKHLDPSVKRLRPSVGCRKGPPASDPLRRQRRQQRGGTEQRLEQEEADRRLAMQLQRQFEREIRIAERPKGRADQYFLRSKNATGTK</sequence>
<feature type="compositionally biased region" description="Acidic residues" evidence="8">
    <location>
        <begin position="51"/>
        <end position="63"/>
    </location>
</feature>
<evidence type="ECO:0000256" key="7">
    <source>
        <dbReference type="ARBA" id="ARBA00023242"/>
    </source>
</evidence>
<feature type="region of interest" description="Disordered" evidence="8">
    <location>
        <begin position="296"/>
        <end position="322"/>
    </location>
</feature>
<feature type="region of interest" description="Disordered" evidence="8">
    <location>
        <begin position="435"/>
        <end position="487"/>
    </location>
</feature>
<keyword evidence="4" id="KW-0808">Transferase</keyword>
<dbReference type="GO" id="GO:0006302">
    <property type="term" value="P:double-strand break repair"/>
    <property type="evidence" value="ECO:0007669"/>
    <property type="project" value="TreeGrafter"/>
</dbReference>
<dbReference type="Proteomes" id="UP000472273">
    <property type="component" value="Unplaced"/>
</dbReference>
<evidence type="ECO:0000256" key="6">
    <source>
        <dbReference type="ARBA" id="ARBA00022786"/>
    </source>
</evidence>
<keyword evidence="10" id="KW-1185">Reference proteome</keyword>
<dbReference type="OMA" id="IFRAPIH"/>
<reference evidence="9" key="2">
    <citation type="submission" date="2025-09" db="UniProtKB">
        <authorList>
            <consortium name="Ensembl"/>
        </authorList>
    </citation>
    <scope>IDENTIFICATION</scope>
</reference>
<dbReference type="EC" id="2.3.2.27" evidence="3"/>
<name>A0A670ZND4_PSETE</name>
<evidence type="ECO:0000256" key="4">
    <source>
        <dbReference type="ARBA" id="ARBA00022679"/>
    </source>
</evidence>
<dbReference type="PANTHER" id="PTHR23328:SF2">
    <property type="entry name" value="E3 UBIQUITIN-PROTEIN LIGASE RNF169"/>
    <property type="match status" value="1"/>
</dbReference>
<feature type="compositionally biased region" description="Basic and acidic residues" evidence="8">
    <location>
        <begin position="70"/>
        <end position="89"/>
    </location>
</feature>
<dbReference type="GO" id="GO:0005634">
    <property type="term" value="C:nucleus"/>
    <property type="evidence" value="ECO:0007669"/>
    <property type="project" value="UniProtKB-SubCell"/>
</dbReference>
<feature type="region of interest" description="Disordered" evidence="8">
    <location>
        <begin position="239"/>
        <end position="265"/>
    </location>
</feature>
<accession>A0A670ZND4</accession>
<evidence type="ECO:0000256" key="2">
    <source>
        <dbReference type="ARBA" id="ARBA00004123"/>
    </source>
</evidence>
<dbReference type="GeneTree" id="ENSGT00940000153680"/>
<feature type="compositionally biased region" description="Basic and acidic residues" evidence="8">
    <location>
        <begin position="468"/>
        <end position="482"/>
    </location>
</feature>
<evidence type="ECO:0000256" key="3">
    <source>
        <dbReference type="ARBA" id="ARBA00012483"/>
    </source>
</evidence>
<evidence type="ECO:0000256" key="1">
    <source>
        <dbReference type="ARBA" id="ARBA00000900"/>
    </source>
</evidence>
<dbReference type="GO" id="GO:0035861">
    <property type="term" value="C:site of double-strand break"/>
    <property type="evidence" value="ECO:0007669"/>
    <property type="project" value="TreeGrafter"/>
</dbReference>
<dbReference type="GO" id="GO:0031491">
    <property type="term" value="F:nucleosome binding"/>
    <property type="evidence" value="ECO:0007669"/>
    <property type="project" value="TreeGrafter"/>
</dbReference>
<organism evidence="9 10">
    <name type="scientific">Pseudonaja textilis</name>
    <name type="common">Eastern brown snake</name>
    <dbReference type="NCBI Taxonomy" id="8673"/>
    <lineage>
        <taxon>Eukaryota</taxon>
        <taxon>Metazoa</taxon>
        <taxon>Chordata</taxon>
        <taxon>Craniata</taxon>
        <taxon>Vertebrata</taxon>
        <taxon>Euteleostomi</taxon>
        <taxon>Lepidosauria</taxon>
        <taxon>Squamata</taxon>
        <taxon>Bifurcata</taxon>
        <taxon>Unidentata</taxon>
        <taxon>Episquamata</taxon>
        <taxon>Toxicofera</taxon>
        <taxon>Serpentes</taxon>
        <taxon>Colubroidea</taxon>
        <taxon>Elapidae</taxon>
        <taxon>Hydrophiinae</taxon>
        <taxon>Pseudonaja</taxon>
    </lineage>
</organism>
<dbReference type="AlphaFoldDB" id="A0A670ZND4"/>
<feature type="compositionally biased region" description="Polar residues" evidence="8">
    <location>
        <begin position="239"/>
        <end position="248"/>
    </location>
</feature>
<keyword evidence="5" id="KW-0227">DNA damage</keyword>
<comment type="catalytic activity">
    <reaction evidence="1">
        <text>S-ubiquitinyl-[E2 ubiquitin-conjugating enzyme]-L-cysteine + [acceptor protein]-L-lysine = [E2 ubiquitin-conjugating enzyme]-L-cysteine + N(6)-ubiquitinyl-[acceptor protein]-L-lysine.</text>
        <dbReference type="EC" id="2.3.2.27"/>
    </reaction>
</comment>